<comment type="caution">
    <text evidence="2">The sequence shown here is derived from an EMBL/GenBank/DDBJ whole genome shotgun (WGS) entry which is preliminary data.</text>
</comment>
<sequence>MKLANALWCSSVQRHEVLPDVRAYNGAIMHNPAIKDLFPVDDEDETPLILSKKKARREHRDKVVLKRLGTTLKPRSLTAQLMPSRLHASDFSVMEVARVNRRFKLVLALFQDDSLPTDVLKDTYCRAFKFGSSKAMYRIKELIEDLDFDDAIPSVLSLAREVQESKDVVDAFEDTPRDARSRGSASNRGRQQGNHQGRDQSSSDNNHQSSGVRDKKVGQTLPATYVCYNCGAEGKHKTCQCNKPKHKCSHCKKEGHLEVYCTVAGKPVVALLDSGAGRSVIHSKFASTLKKMTTDRVQVKTAKGIIDALGIVLVQVNYAKGYVNFIEVPLEAIFDHLSTGTLWSGGAGTLLDMSSNLLVQLQREHRALRFLRERTGSRAQTDKGIVQAAITAGLFRLKSNDKTNQYIAPQNLAALARALDCGDSLAGQTLYRVVVLALAPEYYRLFLHGERSEHVSVTPTHWAALVGNLRAMDELPSLPERLGLALQVSDPEREYDVLDVLGHEILTTGPDRRLILHVQYEGYTAPTCTDLDSTLAAVTVVREYLVDFELEDWINGPDDESDEGYE</sequence>
<name>A0A8J6ASZ2_9EUKA</name>
<dbReference type="InterPro" id="IPR021109">
    <property type="entry name" value="Peptidase_aspartic_dom_sf"/>
</dbReference>
<dbReference type="Gene3D" id="2.40.70.10">
    <property type="entry name" value="Acid Proteases"/>
    <property type="match status" value="1"/>
</dbReference>
<dbReference type="OrthoDB" id="106784at2759"/>
<keyword evidence="2" id="KW-0645">Protease</keyword>
<evidence type="ECO:0000313" key="2">
    <source>
        <dbReference type="EMBL" id="KAG9390705.1"/>
    </source>
</evidence>
<gene>
    <name evidence="2" type="ORF">J8273_6945</name>
</gene>
<dbReference type="Proteomes" id="UP000717585">
    <property type="component" value="Unassembled WGS sequence"/>
</dbReference>
<protein>
    <submittedName>
        <fullName evidence="2">Aspartyl protease</fullName>
    </submittedName>
</protein>
<keyword evidence="3" id="KW-1185">Reference proteome</keyword>
<feature type="region of interest" description="Disordered" evidence="1">
    <location>
        <begin position="169"/>
        <end position="215"/>
    </location>
</feature>
<dbReference type="EMBL" id="JAHDYR010000062">
    <property type="protein sequence ID" value="KAG9390705.1"/>
    <property type="molecule type" value="Genomic_DNA"/>
</dbReference>
<feature type="compositionally biased region" description="Basic and acidic residues" evidence="1">
    <location>
        <begin position="169"/>
        <end position="181"/>
    </location>
</feature>
<dbReference type="AlphaFoldDB" id="A0A8J6ASZ2"/>
<dbReference type="Pfam" id="PF13975">
    <property type="entry name" value="gag-asp_proteas"/>
    <property type="match status" value="1"/>
</dbReference>
<feature type="compositionally biased region" description="Low complexity" evidence="1">
    <location>
        <begin position="182"/>
        <end position="210"/>
    </location>
</feature>
<evidence type="ECO:0000313" key="3">
    <source>
        <dbReference type="Proteomes" id="UP000717585"/>
    </source>
</evidence>
<keyword evidence="2" id="KW-0378">Hydrolase</keyword>
<accession>A0A8J6ASZ2</accession>
<dbReference type="GO" id="GO:0008233">
    <property type="term" value="F:peptidase activity"/>
    <property type="evidence" value="ECO:0007669"/>
    <property type="project" value="UniProtKB-KW"/>
</dbReference>
<dbReference type="GO" id="GO:0006508">
    <property type="term" value="P:proteolysis"/>
    <property type="evidence" value="ECO:0007669"/>
    <property type="project" value="UniProtKB-KW"/>
</dbReference>
<organism evidence="2 3">
    <name type="scientific">Carpediemonas membranifera</name>
    <dbReference type="NCBI Taxonomy" id="201153"/>
    <lineage>
        <taxon>Eukaryota</taxon>
        <taxon>Metamonada</taxon>
        <taxon>Carpediemonas-like organisms</taxon>
        <taxon>Carpediemonas</taxon>
    </lineage>
</organism>
<evidence type="ECO:0000256" key="1">
    <source>
        <dbReference type="SAM" id="MobiDB-lite"/>
    </source>
</evidence>
<reference evidence="2" key="1">
    <citation type="submission" date="2021-05" db="EMBL/GenBank/DDBJ databases">
        <title>A free-living protist that lacks canonical eukaryotic 1 DNA replication and segregation systems.</title>
        <authorList>
            <person name="Salas-Leiva D.E."/>
            <person name="Tromer E.C."/>
            <person name="Curtis B.A."/>
            <person name="Jerlstrom-Hultqvist J."/>
            <person name="Kolisko M."/>
            <person name="Yi Z."/>
            <person name="Salas-Leiva J.S."/>
            <person name="Gallot-Lavallee L."/>
            <person name="Kops G.J.P.L."/>
            <person name="Archibald J.M."/>
            <person name="Simpson A.G.B."/>
            <person name="Roger A.J."/>
        </authorList>
    </citation>
    <scope>NUCLEOTIDE SEQUENCE</scope>
    <source>
        <strain evidence="2">BICM</strain>
    </source>
</reference>
<proteinExistence type="predicted"/>
<dbReference type="SUPFAM" id="SSF50630">
    <property type="entry name" value="Acid proteases"/>
    <property type="match status" value="1"/>
</dbReference>